<dbReference type="CDD" id="cd10030">
    <property type="entry name" value="UDG-F4_TTUDGA_SPO1dp_like"/>
    <property type="match status" value="1"/>
</dbReference>
<proteinExistence type="inferred from homology"/>
<dbReference type="InterPro" id="IPR036895">
    <property type="entry name" value="Uracil-DNA_glycosylase-like_sf"/>
</dbReference>
<dbReference type="Proteomes" id="UP000510721">
    <property type="component" value="Plasmid pEmeITTGR7c"/>
</dbReference>
<geneLocation type="plasmid" evidence="13">
    <name>pemeittgr7c</name>
</geneLocation>
<evidence type="ECO:0000313" key="13">
    <source>
        <dbReference type="Proteomes" id="UP000510721"/>
    </source>
</evidence>
<accession>A0A859QSD8</accession>
<dbReference type="Pfam" id="PF03167">
    <property type="entry name" value="UDG"/>
    <property type="match status" value="1"/>
</dbReference>
<reference evidence="12 13" key="1">
    <citation type="submission" date="2019-06" db="EMBL/GenBank/DDBJ databases">
        <title>Complete genome sequence of Ensifer mexicanus ITTG R7 isolated from nodules of Acacia angustissima (Mill.) Kuntze.</title>
        <authorList>
            <person name="Rincon-Rosales R."/>
            <person name="Rogel M.A."/>
            <person name="Guerrero G."/>
            <person name="Rincon-Molina C.I."/>
            <person name="Lopez-Lopez A."/>
            <person name="Martinez-Romero E."/>
        </authorList>
    </citation>
    <scope>NUCLEOTIDE SEQUENCE [LARGE SCALE GENOMIC DNA]</scope>
    <source>
        <strain evidence="12 13">ITTG R7</strain>
        <plasmid evidence="13">pemeittgr7c</plasmid>
    </source>
</reference>
<keyword evidence="12" id="KW-0614">Plasmid</keyword>
<evidence type="ECO:0000259" key="11">
    <source>
        <dbReference type="SMART" id="SM00986"/>
    </source>
</evidence>
<dbReference type="InterPro" id="IPR005273">
    <property type="entry name" value="Ura-DNA_glyco_family4"/>
</dbReference>
<dbReference type="GO" id="GO:0051539">
    <property type="term" value="F:4 iron, 4 sulfur cluster binding"/>
    <property type="evidence" value="ECO:0007669"/>
    <property type="project" value="UniProtKB-KW"/>
</dbReference>
<dbReference type="NCBIfam" id="TIGR00758">
    <property type="entry name" value="UDG_fam4"/>
    <property type="match status" value="1"/>
</dbReference>
<dbReference type="PANTHER" id="PTHR33693:SF9">
    <property type="entry name" value="TYPE-4 URACIL-DNA GLYCOSYLASE"/>
    <property type="match status" value="1"/>
</dbReference>
<keyword evidence="13" id="KW-1185">Reference proteome</keyword>
<evidence type="ECO:0000256" key="5">
    <source>
        <dbReference type="ARBA" id="ARBA00022763"/>
    </source>
</evidence>
<name>A0A859QSD8_9HYPH</name>
<gene>
    <name evidence="12" type="ORF">FKV68_27215</name>
</gene>
<evidence type="ECO:0000256" key="8">
    <source>
        <dbReference type="ARBA" id="ARBA00023014"/>
    </source>
</evidence>
<evidence type="ECO:0000256" key="7">
    <source>
        <dbReference type="ARBA" id="ARBA00023004"/>
    </source>
</evidence>
<dbReference type="PANTHER" id="PTHR33693">
    <property type="entry name" value="TYPE-5 URACIL-DNA GLYCOSYLASE"/>
    <property type="match status" value="1"/>
</dbReference>
<feature type="domain" description="Uracil-DNA glycosylase-like" evidence="11">
    <location>
        <begin position="56"/>
        <end position="216"/>
    </location>
</feature>
<dbReference type="AlphaFoldDB" id="A0A859QSD8"/>
<dbReference type="SMART" id="SM00987">
    <property type="entry name" value="UreE_C"/>
    <property type="match status" value="1"/>
</dbReference>
<evidence type="ECO:0000256" key="4">
    <source>
        <dbReference type="ARBA" id="ARBA00022723"/>
    </source>
</evidence>
<comment type="similarity">
    <text evidence="1">Belongs to the uracil-DNA glycosylase (UDG) superfamily. Type 4 (UDGa) family.</text>
</comment>
<keyword evidence="4" id="KW-0479">Metal-binding</keyword>
<dbReference type="GO" id="GO:0046872">
    <property type="term" value="F:metal ion binding"/>
    <property type="evidence" value="ECO:0007669"/>
    <property type="project" value="UniProtKB-KW"/>
</dbReference>
<keyword evidence="8" id="KW-0411">Iron-sulfur</keyword>
<keyword evidence="6" id="KW-0378">Hydrolase</keyword>
<dbReference type="NCBIfam" id="TIGR03914">
    <property type="entry name" value="UDG_fam_dom"/>
    <property type="match status" value="1"/>
</dbReference>
<evidence type="ECO:0000256" key="6">
    <source>
        <dbReference type="ARBA" id="ARBA00022801"/>
    </source>
</evidence>
<dbReference type="EMBL" id="CP041241">
    <property type="protein sequence ID" value="QLL65057.1"/>
    <property type="molecule type" value="Genomic_DNA"/>
</dbReference>
<dbReference type="SMART" id="SM00986">
    <property type="entry name" value="UDG"/>
    <property type="match status" value="1"/>
</dbReference>
<evidence type="ECO:0000256" key="1">
    <source>
        <dbReference type="ARBA" id="ARBA00006521"/>
    </source>
</evidence>
<evidence type="ECO:0000256" key="10">
    <source>
        <dbReference type="SAM" id="MobiDB-lite"/>
    </source>
</evidence>
<sequence>MEARSKARKQMSRVAAKTGPALSGEHAKARSIAALRKQAEGCERCDLYKNATQLVFGEGPLDARIVLVGEQPGDREDLAGHPFVGPAGRILDECLHEAGVDRSSCYLTNAVKHFKFEQRGKRRLHSRPNAGEIQRCSWWLGAELEQLRPDLVVALGATALVTLLGRSVGVTRNRGELIDAPAGYPVLVTIHPSYLLRIRDGEDAAAQRARFVEDLAKVAAYEADHGAPRRRRL</sequence>
<dbReference type="KEGG" id="emx:FKV68_27215"/>
<feature type="compositionally biased region" description="Basic residues" evidence="10">
    <location>
        <begin position="1"/>
        <end position="11"/>
    </location>
</feature>
<keyword evidence="5" id="KW-0227">DNA damage</keyword>
<dbReference type="InterPro" id="IPR005122">
    <property type="entry name" value="Uracil-DNA_glycosylase-like"/>
</dbReference>
<protein>
    <recommendedName>
        <fullName evidence="2">Type-4 uracil-DNA glycosylase</fullName>
    </recommendedName>
</protein>
<keyword evidence="7" id="KW-0408">Iron</keyword>
<dbReference type="Gene3D" id="3.40.470.10">
    <property type="entry name" value="Uracil-DNA glycosylase-like domain"/>
    <property type="match status" value="1"/>
</dbReference>
<dbReference type="InterPro" id="IPR051536">
    <property type="entry name" value="UDG_Type-4/5"/>
</dbReference>
<organism evidence="12 13">
    <name type="scientific">Sinorhizobium mexicanum</name>
    <dbReference type="NCBI Taxonomy" id="375549"/>
    <lineage>
        <taxon>Bacteria</taxon>
        <taxon>Pseudomonadati</taxon>
        <taxon>Pseudomonadota</taxon>
        <taxon>Alphaproteobacteria</taxon>
        <taxon>Hyphomicrobiales</taxon>
        <taxon>Rhizobiaceae</taxon>
        <taxon>Sinorhizobium/Ensifer group</taxon>
        <taxon>Sinorhizobium</taxon>
    </lineage>
</organism>
<dbReference type="GO" id="GO:0097506">
    <property type="term" value="F:deaminated base DNA N-glycosylase activity"/>
    <property type="evidence" value="ECO:0007669"/>
    <property type="project" value="UniProtKB-ARBA"/>
</dbReference>
<evidence type="ECO:0000256" key="9">
    <source>
        <dbReference type="ARBA" id="ARBA00023204"/>
    </source>
</evidence>
<evidence type="ECO:0000256" key="2">
    <source>
        <dbReference type="ARBA" id="ARBA00019403"/>
    </source>
</evidence>
<feature type="region of interest" description="Disordered" evidence="10">
    <location>
        <begin position="1"/>
        <end position="23"/>
    </location>
</feature>
<dbReference type="GO" id="GO:0006281">
    <property type="term" value="P:DNA repair"/>
    <property type="evidence" value="ECO:0007669"/>
    <property type="project" value="UniProtKB-KW"/>
</dbReference>
<evidence type="ECO:0000313" key="12">
    <source>
        <dbReference type="EMBL" id="QLL65057.1"/>
    </source>
</evidence>
<keyword evidence="9" id="KW-0234">DNA repair</keyword>
<keyword evidence="3" id="KW-0004">4Fe-4S</keyword>
<evidence type="ECO:0000256" key="3">
    <source>
        <dbReference type="ARBA" id="ARBA00022485"/>
    </source>
</evidence>
<dbReference type="SUPFAM" id="SSF52141">
    <property type="entry name" value="Uracil-DNA glycosylase-like"/>
    <property type="match status" value="1"/>
</dbReference>